<dbReference type="Pfam" id="PF01510">
    <property type="entry name" value="Amidase_2"/>
    <property type="match status" value="1"/>
</dbReference>
<dbReference type="EC" id="3.5.1.28" evidence="3"/>
<dbReference type="CDD" id="cd06583">
    <property type="entry name" value="PGRP"/>
    <property type="match status" value="1"/>
</dbReference>
<dbReference type="GO" id="GO:0008745">
    <property type="term" value="F:N-acetylmuramoyl-L-alanine amidase activity"/>
    <property type="evidence" value="ECO:0007669"/>
    <property type="project" value="UniProtKB-EC"/>
</dbReference>
<keyword evidence="5" id="KW-0961">Cell wall biogenesis/degradation</keyword>
<sequence>MAAPSHLPLHRPPGRVGSAARRPSLAWALLLLVILALQGCQPASYRLDHRHHSASQDDRIAFIILHYTDEDDANSLRLLTRARHKVSAHYLVPREPAVSPLPVYQLVPDSQRAWHAGRSRWHHQAGLNASSLGIEIVNLGYDAREAHLAIDRRHWQQFTEPQIAAVGALVRDLVARYRIAPTQVLAHSDVAPTRKLDPGPRFPWRRLYFEYGVGAWPDESRVAALRAELARSPSARWDAGRWQQALARYGYDLPATGLWDAPSRDALRAFQLHFRQEKVDSEPDPESQAILTALLEKYYPAP</sequence>
<dbReference type="InterPro" id="IPR036366">
    <property type="entry name" value="PGBDSf"/>
</dbReference>
<evidence type="ECO:0000256" key="3">
    <source>
        <dbReference type="ARBA" id="ARBA00011901"/>
    </source>
</evidence>
<evidence type="ECO:0000256" key="1">
    <source>
        <dbReference type="ARBA" id="ARBA00001561"/>
    </source>
</evidence>
<evidence type="ECO:0000259" key="6">
    <source>
        <dbReference type="SMART" id="SM00644"/>
    </source>
</evidence>
<dbReference type="InterPro" id="IPR036505">
    <property type="entry name" value="Amidase/PGRP_sf"/>
</dbReference>
<organism evidence="7 8">
    <name type="scientific">Aeromonas bivalvium</name>
    <dbReference type="NCBI Taxonomy" id="440079"/>
    <lineage>
        <taxon>Bacteria</taxon>
        <taxon>Pseudomonadati</taxon>
        <taxon>Pseudomonadota</taxon>
        <taxon>Gammaproteobacteria</taxon>
        <taxon>Aeromonadales</taxon>
        <taxon>Aeromonadaceae</taxon>
        <taxon>Aeromonas</taxon>
    </lineage>
</organism>
<dbReference type="RefSeq" id="WP_408791765.1">
    <property type="nucleotide sequence ID" value="NZ_JBGXBU010000011.1"/>
</dbReference>
<dbReference type="PANTHER" id="PTHR30417:SF1">
    <property type="entry name" value="N-ACETYLMURAMOYL-L-ALANINE AMIDASE AMID"/>
    <property type="match status" value="1"/>
</dbReference>
<dbReference type="InterPro" id="IPR036365">
    <property type="entry name" value="PGBD-like_sf"/>
</dbReference>
<dbReference type="Gene3D" id="3.40.80.10">
    <property type="entry name" value="Peptidoglycan recognition protein-like"/>
    <property type="match status" value="1"/>
</dbReference>
<dbReference type="Pfam" id="PF01471">
    <property type="entry name" value="PG_binding_1"/>
    <property type="match status" value="1"/>
</dbReference>
<feature type="domain" description="N-acetylmuramoyl-L-alanine amidase" evidence="6">
    <location>
        <begin position="49"/>
        <end position="199"/>
    </location>
</feature>
<dbReference type="SMART" id="SM00644">
    <property type="entry name" value="Ami_2"/>
    <property type="match status" value="1"/>
</dbReference>
<accession>A0ABW9GUK0</accession>
<dbReference type="SUPFAM" id="SSF47090">
    <property type="entry name" value="PGBD-like"/>
    <property type="match status" value="1"/>
</dbReference>
<dbReference type="InterPro" id="IPR051206">
    <property type="entry name" value="NAMLAA_amidase_2"/>
</dbReference>
<proteinExistence type="inferred from homology"/>
<name>A0ABW9GUK0_9GAMM</name>
<comment type="similarity">
    <text evidence="2">Belongs to the N-acetylmuramoyl-L-alanine amidase 2 family.</text>
</comment>
<evidence type="ECO:0000256" key="4">
    <source>
        <dbReference type="ARBA" id="ARBA00022801"/>
    </source>
</evidence>
<dbReference type="Proteomes" id="UP001630969">
    <property type="component" value="Unassembled WGS sequence"/>
</dbReference>
<dbReference type="PANTHER" id="PTHR30417">
    <property type="entry name" value="N-ACETYLMURAMOYL-L-ALANINE AMIDASE AMID"/>
    <property type="match status" value="1"/>
</dbReference>
<keyword evidence="8" id="KW-1185">Reference proteome</keyword>
<evidence type="ECO:0000313" key="7">
    <source>
        <dbReference type="EMBL" id="MFM4894829.1"/>
    </source>
</evidence>
<dbReference type="Gene3D" id="1.10.101.10">
    <property type="entry name" value="PGBD-like superfamily/PGBD"/>
    <property type="match status" value="1"/>
</dbReference>
<keyword evidence="4 7" id="KW-0378">Hydrolase</keyword>
<gene>
    <name evidence="7" type="ORF">ACEUDJ_18460</name>
</gene>
<dbReference type="InterPro" id="IPR002477">
    <property type="entry name" value="Peptidoglycan-bd-like"/>
</dbReference>
<protein>
    <recommendedName>
        <fullName evidence="3">N-acetylmuramoyl-L-alanine amidase</fullName>
        <ecNumber evidence="3">3.5.1.28</ecNumber>
    </recommendedName>
</protein>
<dbReference type="EMBL" id="JBGXBU010000011">
    <property type="protein sequence ID" value="MFM4894829.1"/>
    <property type="molecule type" value="Genomic_DNA"/>
</dbReference>
<evidence type="ECO:0000313" key="8">
    <source>
        <dbReference type="Proteomes" id="UP001630969"/>
    </source>
</evidence>
<dbReference type="SUPFAM" id="SSF55846">
    <property type="entry name" value="N-acetylmuramoyl-L-alanine amidase-like"/>
    <property type="match status" value="1"/>
</dbReference>
<comment type="caution">
    <text evidence="7">The sequence shown here is derived from an EMBL/GenBank/DDBJ whole genome shotgun (WGS) entry which is preliminary data.</text>
</comment>
<evidence type="ECO:0000256" key="2">
    <source>
        <dbReference type="ARBA" id="ARBA00007553"/>
    </source>
</evidence>
<evidence type="ECO:0000256" key="5">
    <source>
        <dbReference type="ARBA" id="ARBA00023316"/>
    </source>
</evidence>
<dbReference type="GeneID" id="97222124"/>
<dbReference type="InterPro" id="IPR002502">
    <property type="entry name" value="Amidase_domain"/>
</dbReference>
<reference evidence="7 8" key="1">
    <citation type="submission" date="2024-09" db="EMBL/GenBank/DDBJ databases">
        <title>Aeromonas strains Genome sequencing and assembly.</title>
        <authorList>
            <person name="Hu X."/>
            <person name="Tang B."/>
        </authorList>
    </citation>
    <scope>NUCLEOTIDE SEQUENCE [LARGE SCALE GENOMIC DNA]</scope>
    <source>
        <strain evidence="7 8">NB23SCDHY001</strain>
    </source>
</reference>
<comment type="catalytic activity">
    <reaction evidence="1">
        <text>Hydrolyzes the link between N-acetylmuramoyl residues and L-amino acid residues in certain cell-wall glycopeptides.</text>
        <dbReference type="EC" id="3.5.1.28"/>
    </reaction>
</comment>